<evidence type="ECO:0000256" key="13">
    <source>
        <dbReference type="SAM" id="SignalP"/>
    </source>
</evidence>
<evidence type="ECO:0000259" key="14">
    <source>
        <dbReference type="Pfam" id="PF00593"/>
    </source>
</evidence>
<keyword evidence="7" id="KW-0408">Iron</keyword>
<evidence type="ECO:0000256" key="2">
    <source>
        <dbReference type="ARBA" id="ARBA00022448"/>
    </source>
</evidence>
<evidence type="ECO:0000256" key="10">
    <source>
        <dbReference type="ARBA" id="ARBA00023136"/>
    </source>
</evidence>
<evidence type="ECO:0000256" key="8">
    <source>
        <dbReference type="ARBA" id="ARBA00023065"/>
    </source>
</evidence>
<organism evidence="16 17">
    <name type="scientific">Hoylesella loescheii DSM 19665 = JCM 12249 = ATCC 15930</name>
    <dbReference type="NCBI Taxonomy" id="1122985"/>
    <lineage>
        <taxon>Bacteria</taxon>
        <taxon>Pseudomonadati</taxon>
        <taxon>Bacteroidota</taxon>
        <taxon>Bacteroidia</taxon>
        <taxon>Bacteroidales</taxon>
        <taxon>Prevotellaceae</taxon>
        <taxon>Hoylesella</taxon>
    </lineage>
</organism>
<feature type="domain" description="TonB-dependent receptor plug" evidence="15">
    <location>
        <begin position="54"/>
        <end position="162"/>
    </location>
</feature>
<name>A0A069QIT5_HOYLO</name>
<keyword evidence="4" id="KW-0410">Iron transport</keyword>
<dbReference type="Gene3D" id="2.40.170.20">
    <property type="entry name" value="TonB-dependent receptor, beta-barrel domain"/>
    <property type="match status" value="1"/>
</dbReference>
<dbReference type="PANTHER" id="PTHR32552:SF68">
    <property type="entry name" value="FERRICHROME OUTER MEMBRANE TRANSPORTER_PHAGE RECEPTOR"/>
    <property type="match status" value="1"/>
</dbReference>
<dbReference type="PATRIC" id="fig|1122985.7.peg.1224"/>
<keyword evidence="8" id="KW-0406">Ion transport</keyword>
<dbReference type="GO" id="GO:0015344">
    <property type="term" value="F:siderophore uptake transmembrane transporter activity"/>
    <property type="evidence" value="ECO:0007669"/>
    <property type="project" value="TreeGrafter"/>
</dbReference>
<dbReference type="eggNOG" id="COG4771">
    <property type="taxonomic scope" value="Bacteria"/>
</dbReference>
<evidence type="ECO:0000256" key="12">
    <source>
        <dbReference type="RuleBase" id="RU003357"/>
    </source>
</evidence>
<reference evidence="16 17" key="1">
    <citation type="submission" date="2013-08" db="EMBL/GenBank/DDBJ databases">
        <authorList>
            <person name="Weinstock G."/>
            <person name="Sodergren E."/>
            <person name="Wylie T."/>
            <person name="Fulton L."/>
            <person name="Fulton R."/>
            <person name="Fronick C."/>
            <person name="O'Laughlin M."/>
            <person name="Godfrey J."/>
            <person name="Miner T."/>
            <person name="Herter B."/>
            <person name="Appelbaum E."/>
            <person name="Cordes M."/>
            <person name="Lek S."/>
            <person name="Wollam A."/>
            <person name="Pepin K.H."/>
            <person name="Palsikar V.B."/>
            <person name="Mitreva M."/>
            <person name="Wilson R.K."/>
        </authorList>
    </citation>
    <scope>NUCLEOTIDE SEQUENCE [LARGE SCALE GENOMIC DNA]</scope>
    <source>
        <strain evidence="16 17">ATCC 15930</strain>
    </source>
</reference>
<dbReference type="Pfam" id="PF07715">
    <property type="entry name" value="Plug"/>
    <property type="match status" value="1"/>
</dbReference>
<evidence type="ECO:0000259" key="15">
    <source>
        <dbReference type="Pfam" id="PF07715"/>
    </source>
</evidence>
<dbReference type="HOGENOM" id="CLU_378515_0_0_10"/>
<feature type="domain" description="TonB-dependent receptor-like beta-barrel" evidence="14">
    <location>
        <begin position="260"/>
        <end position="713"/>
    </location>
</feature>
<dbReference type="SUPFAM" id="SSF56935">
    <property type="entry name" value="Porins"/>
    <property type="match status" value="1"/>
</dbReference>
<keyword evidence="5" id="KW-0812">Transmembrane</keyword>
<evidence type="ECO:0000256" key="6">
    <source>
        <dbReference type="ARBA" id="ARBA00022729"/>
    </source>
</evidence>
<keyword evidence="10 12" id="KW-0472">Membrane</keyword>
<evidence type="ECO:0000313" key="16">
    <source>
        <dbReference type="EMBL" id="KDR52715.1"/>
    </source>
</evidence>
<evidence type="ECO:0000256" key="5">
    <source>
        <dbReference type="ARBA" id="ARBA00022692"/>
    </source>
</evidence>
<dbReference type="InterPro" id="IPR012910">
    <property type="entry name" value="Plug_dom"/>
</dbReference>
<dbReference type="Proteomes" id="UP000027442">
    <property type="component" value="Unassembled WGS sequence"/>
</dbReference>
<keyword evidence="17" id="KW-1185">Reference proteome</keyword>
<dbReference type="AlphaFoldDB" id="A0A069QIT5"/>
<dbReference type="InterPro" id="IPR000531">
    <property type="entry name" value="Beta-barrel_TonB"/>
</dbReference>
<evidence type="ECO:0000313" key="17">
    <source>
        <dbReference type="Proteomes" id="UP000027442"/>
    </source>
</evidence>
<dbReference type="Pfam" id="PF00593">
    <property type="entry name" value="TonB_dep_Rec_b-barrel"/>
    <property type="match status" value="1"/>
</dbReference>
<evidence type="ECO:0000256" key="1">
    <source>
        <dbReference type="ARBA" id="ARBA00004571"/>
    </source>
</evidence>
<dbReference type="EMBL" id="JNGW01000046">
    <property type="protein sequence ID" value="KDR52715.1"/>
    <property type="molecule type" value="Genomic_DNA"/>
</dbReference>
<keyword evidence="16" id="KW-0675">Receptor</keyword>
<evidence type="ECO:0000256" key="11">
    <source>
        <dbReference type="ARBA" id="ARBA00023237"/>
    </source>
</evidence>
<protein>
    <submittedName>
        <fullName evidence="16">TonB-dependent receptor</fullName>
    </submittedName>
</protein>
<dbReference type="InterPro" id="IPR037066">
    <property type="entry name" value="Plug_dom_sf"/>
</dbReference>
<feature type="signal peptide" evidence="13">
    <location>
        <begin position="1"/>
        <end position="26"/>
    </location>
</feature>
<keyword evidence="2" id="KW-0813">Transport</keyword>
<dbReference type="PANTHER" id="PTHR32552">
    <property type="entry name" value="FERRICHROME IRON RECEPTOR-RELATED"/>
    <property type="match status" value="1"/>
</dbReference>
<keyword evidence="6 13" id="KW-0732">Signal</keyword>
<dbReference type="InterPro" id="IPR036942">
    <property type="entry name" value="Beta-barrel_TonB_sf"/>
</dbReference>
<comment type="subcellular location">
    <subcellularLocation>
        <location evidence="1">Cell outer membrane</location>
        <topology evidence="1">Multi-pass membrane protein</topology>
    </subcellularLocation>
</comment>
<sequence length="767" mass="86493">MYSFKRKMKKTMTFLAALISAASAYSANPKQETLDTLRSYQLQDVQVVATRASKKTPMAFTNMSQEQIKRLNTGRDIPFLLATMPSVVTTSDAGNGMGYTAMRIRGTDASRINVTANGIPMNDAESSQLYWVNMGDLASSLGSIQVQRGVGTSTNGAGAFGATVNMQTENIGLQPWAALDLSGGSYYSHKQTVRFGTGLMGGHWGIQGRLSNLGSKGYVDRASSKLNSYFLQAGYFGESTVVKFITFNGVEQTYHAWDFASKYDQEQYGRTYNPSGKMEKDAAGNAQFYKNQNDNYHQQHYQLLWNQLLGTDWNLNLALHYTKGSGYYEQYKKNRELAQYGLDAGATKAKSSLVREKWLDSYFYGAVAALNYDNKRNFSATLGEGWNRYSNDHFGYVTWVKKPVDDFMPKHEYYNNNTKKTDYNAYLKATYEFVKGLSAFADLQYRYVKIRMVGPADATSAKRSFSYDVNETFNFFNPKFGLNYELSPLHRLYASYAIAHREPVRSNYEHNMDAQLEKPRAERLNDLEVGYEFTAKNFTAGLNLYHMNYKDQLVPTGELKLDKPITRNFDKSYRMGVELSAAWMPVDWFRWDANATFSKNRVKDVTVKLTDGTVYTIAGESQLAFSPNTIFNNVFTFDKAGFRGMVMSHFVGEQNLTNTGFKTMQTKDADKNTVNDLISLKQYFTTDIDLSYTFSLKALALKDATIGVTLYNVFSSKYDNNGWAAPQYRLDGSTLVAENTWGTRDSDAAGFAPSAPFHFMARLAVNF</sequence>
<accession>A0A069QIT5</accession>
<comment type="caution">
    <text evidence="16">The sequence shown here is derived from an EMBL/GenBank/DDBJ whole genome shotgun (WGS) entry which is preliminary data.</text>
</comment>
<keyword evidence="9 12" id="KW-0798">TonB box</keyword>
<evidence type="ECO:0000256" key="3">
    <source>
        <dbReference type="ARBA" id="ARBA00022452"/>
    </source>
</evidence>
<keyword evidence="3" id="KW-1134">Transmembrane beta strand</keyword>
<keyword evidence="11" id="KW-0998">Cell outer membrane</keyword>
<proteinExistence type="inferred from homology"/>
<evidence type="ECO:0000256" key="7">
    <source>
        <dbReference type="ARBA" id="ARBA00023004"/>
    </source>
</evidence>
<dbReference type="InterPro" id="IPR039426">
    <property type="entry name" value="TonB-dep_rcpt-like"/>
</dbReference>
<evidence type="ECO:0000256" key="4">
    <source>
        <dbReference type="ARBA" id="ARBA00022496"/>
    </source>
</evidence>
<feature type="chain" id="PRO_5001665373" evidence="13">
    <location>
        <begin position="27"/>
        <end position="767"/>
    </location>
</feature>
<comment type="similarity">
    <text evidence="12">Belongs to the TonB-dependent receptor family.</text>
</comment>
<dbReference type="Gene3D" id="2.170.130.10">
    <property type="entry name" value="TonB-dependent receptor, plug domain"/>
    <property type="match status" value="1"/>
</dbReference>
<evidence type="ECO:0000256" key="9">
    <source>
        <dbReference type="ARBA" id="ARBA00023077"/>
    </source>
</evidence>
<gene>
    <name evidence="16" type="ORF">HMPREF1991_01182</name>
</gene>
<dbReference type="GO" id="GO:0009279">
    <property type="term" value="C:cell outer membrane"/>
    <property type="evidence" value="ECO:0007669"/>
    <property type="project" value="UniProtKB-SubCell"/>
</dbReference>